<evidence type="ECO:0000313" key="2">
    <source>
        <dbReference type="Proteomes" id="UP000186601"/>
    </source>
</evidence>
<proteinExistence type="predicted"/>
<dbReference type="AlphaFoldDB" id="A0A2R6NRM3"/>
<organism evidence="1 2">
    <name type="scientific">Hermanssonia centrifuga</name>
    <dbReference type="NCBI Taxonomy" id="98765"/>
    <lineage>
        <taxon>Eukaryota</taxon>
        <taxon>Fungi</taxon>
        <taxon>Dikarya</taxon>
        <taxon>Basidiomycota</taxon>
        <taxon>Agaricomycotina</taxon>
        <taxon>Agaricomycetes</taxon>
        <taxon>Polyporales</taxon>
        <taxon>Meruliaceae</taxon>
        <taxon>Hermanssonia</taxon>
    </lineage>
</organism>
<dbReference type="OrthoDB" id="2804335at2759"/>
<name>A0A2R6NRM3_9APHY</name>
<evidence type="ECO:0008006" key="3">
    <source>
        <dbReference type="Google" id="ProtNLM"/>
    </source>
</evidence>
<gene>
    <name evidence="1" type="ORF">PHLCEN_2v9139</name>
</gene>
<dbReference type="Proteomes" id="UP000186601">
    <property type="component" value="Unassembled WGS sequence"/>
</dbReference>
<accession>A0A2R6NRM3</accession>
<dbReference type="EMBL" id="MLYV02000904">
    <property type="protein sequence ID" value="PSR75381.1"/>
    <property type="molecule type" value="Genomic_DNA"/>
</dbReference>
<protein>
    <recommendedName>
        <fullName evidence="3">F-box domain-containing protein</fullName>
    </recommendedName>
</protein>
<evidence type="ECO:0000313" key="1">
    <source>
        <dbReference type="EMBL" id="PSR75381.1"/>
    </source>
</evidence>
<reference evidence="1 2" key="1">
    <citation type="submission" date="2018-02" db="EMBL/GenBank/DDBJ databases">
        <title>Genome sequence of the basidiomycete white-rot fungus Phlebia centrifuga.</title>
        <authorList>
            <person name="Granchi Z."/>
            <person name="Peng M."/>
            <person name="de Vries R.P."/>
            <person name="Hilden K."/>
            <person name="Makela M.R."/>
            <person name="Grigoriev I."/>
            <person name="Riley R."/>
        </authorList>
    </citation>
    <scope>NUCLEOTIDE SEQUENCE [LARGE SCALE GENOMIC DNA]</scope>
    <source>
        <strain evidence="1 2">FBCC195</strain>
    </source>
</reference>
<sequence length="276" mass="31248">MSTGADIPPELFEKLLDYITSKRWAGGLEADRRELSSCALVCRFWSKRCQAKIFEDIALRSREDVEQLISFLENPLSRIWEYIDGLDLRQKGTTLPWIHLIPLQLLGLTKSTTFFSTLNIEGHPMGPGSVRPFRSIHSLLPRSHPSFSRSIYHVTLSDIHFRSFLDLAHVVGEMHSLTGLRCHKLSWPDPLQIRSSPRTAPLLHDVHMHHCADSWAAVWLLSGPRRASTGREQSKFYLGRDEQSLVAVLARSIQPTTALADGTCETRVCLDEAARK</sequence>
<keyword evidence="2" id="KW-1185">Reference proteome</keyword>
<comment type="caution">
    <text evidence="1">The sequence shown here is derived from an EMBL/GenBank/DDBJ whole genome shotgun (WGS) entry which is preliminary data.</text>
</comment>